<keyword evidence="2" id="KW-0812">Transmembrane</keyword>
<proteinExistence type="predicted"/>
<feature type="domain" description="DUF6535" evidence="3">
    <location>
        <begin position="81"/>
        <end position="259"/>
    </location>
</feature>
<evidence type="ECO:0000313" key="5">
    <source>
        <dbReference type="Proteomes" id="UP000629468"/>
    </source>
</evidence>
<dbReference type="AlphaFoldDB" id="A0A8H7KIL2"/>
<feature type="transmembrane region" description="Helical" evidence="2">
    <location>
        <begin position="312"/>
        <end position="331"/>
    </location>
</feature>
<evidence type="ECO:0000256" key="1">
    <source>
        <dbReference type="SAM" id="MobiDB-lite"/>
    </source>
</evidence>
<protein>
    <recommendedName>
        <fullName evidence="3">DUF6535 domain-containing protein</fullName>
    </recommendedName>
</protein>
<dbReference type="OMA" id="ERINICW"/>
<feature type="transmembrane region" description="Helical" evidence="2">
    <location>
        <begin position="267"/>
        <end position="292"/>
    </location>
</feature>
<sequence length="674" mass="77144">MTPLDYPEAVSPALATGSSTLSSPNPTAATTLPSNTESPTVPDESAIHPTIPKIKTYPSNPNTWHPGKPCQYPVPGQGDHWNTCNRLIQNHDKNLCSMWTDEVDKLLVFAGLFSATVTPFIIESYGWLGPDPTDTTNLLLSQIYSELRKNGSSSGGEQLSLLNPATSRIPPSSAERINICWFLSLTLSLATVLIGILCMQWVREYRRDIALPQADLISLRQMRFNGLIKWKVPEILSSLPLLLQIALILFFVGILDLLWVLDRGVAIPITIVIGLILVFMVTTTMLPTLQIFWGGWWHRAPQCAYKSPQSWILYRLFLAIAQFFNSVSRLYHGFEPFVETLRVFSNCRGWNHYDSAWQKLTRREHRHDPQDTEREPKGEDDLSNGLTWITQNFKENADAIQAIHHCLQDVPLSTAAHVVSALDSRVDERLRSMFKVQSYRSYTGEIRFLRPHSELRRDLIMVYFHEIHRTIHPGSAIHQLEYIARLLNSPEHWRLRPYLEWPVQDINAYPEDLLYKFLHSIAGLRNSSTFTRAETLGIWKVIHDLSRNLSERDHTSGTIKVQLMSVLIRQLNQWLIGPSYHISLNRPERIKICAQGLIDLFFPWPSMMMDRLRNFDQEITIVYTMMGSINRLLTGMVVAGLDGTVLDSSHRDGWLSLNRQLDQSWNEHEAHDLE</sequence>
<dbReference type="Proteomes" id="UP000629468">
    <property type="component" value="Unassembled WGS sequence"/>
</dbReference>
<name>A0A8H7KIL2_AGABI</name>
<accession>A0A8H7KIL2</accession>
<dbReference type="Pfam" id="PF20153">
    <property type="entry name" value="DUF6535"/>
    <property type="match status" value="1"/>
</dbReference>
<keyword evidence="2" id="KW-0472">Membrane</keyword>
<feature type="transmembrane region" description="Helical" evidence="2">
    <location>
        <begin position="181"/>
        <end position="202"/>
    </location>
</feature>
<feature type="compositionally biased region" description="Polar residues" evidence="1">
    <location>
        <begin position="16"/>
        <end position="39"/>
    </location>
</feature>
<keyword evidence="2" id="KW-1133">Transmembrane helix</keyword>
<comment type="caution">
    <text evidence="4">The sequence shown here is derived from an EMBL/GenBank/DDBJ whole genome shotgun (WGS) entry which is preliminary data.</text>
</comment>
<gene>
    <name evidence="4" type="ORF">Agabi119p4_2822</name>
</gene>
<dbReference type="EMBL" id="JABXXO010000004">
    <property type="protein sequence ID" value="KAF7778477.1"/>
    <property type="molecule type" value="Genomic_DNA"/>
</dbReference>
<evidence type="ECO:0000259" key="3">
    <source>
        <dbReference type="Pfam" id="PF20153"/>
    </source>
</evidence>
<organism evidence="4 5">
    <name type="scientific">Agaricus bisporus var. burnettii</name>
    <dbReference type="NCBI Taxonomy" id="192524"/>
    <lineage>
        <taxon>Eukaryota</taxon>
        <taxon>Fungi</taxon>
        <taxon>Dikarya</taxon>
        <taxon>Basidiomycota</taxon>
        <taxon>Agaricomycotina</taxon>
        <taxon>Agaricomycetes</taxon>
        <taxon>Agaricomycetidae</taxon>
        <taxon>Agaricales</taxon>
        <taxon>Agaricineae</taxon>
        <taxon>Agaricaceae</taxon>
        <taxon>Agaricus</taxon>
    </lineage>
</organism>
<reference evidence="4 5" key="1">
    <citation type="journal article" name="Sci. Rep.">
        <title>Telomere-to-telomere assembled and centromere annotated genomes of the two main subspecies of the button mushroom Agaricus bisporus reveal especially polymorphic chromosome ends.</title>
        <authorList>
            <person name="Sonnenberg A.S.M."/>
            <person name="Sedaghat-Telgerd N."/>
            <person name="Lavrijssen B."/>
            <person name="Ohm R.A."/>
            <person name="Hendrickx P.M."/>
            <person name="Scholtmeijer K."/>
            <person name="Baars J.J.P."/>
            <person name="van Peer A."/>
        </authorList>
    </citation>
    <scope>NUCLEOTIDE SEQUENCE [LARGE SCALE GENOMIC DNA]</scope>
    <source>
        <strain evidence="4 5">H119_p4</strain>
    </source>
</reference>
<feature type="transmembrane region" description="Helical" evidence="2">
    <location>
        <begin position="239"/>
        <end position="261"/>
    </location>
</feature>
<evidence type="ECO:0000313" key="4">
    <source>
        <dbReference type="EMBL" id="KAF7778477.1"/>
    </source>
</evidence>
<evidence type="ECO:0000256" key="2">
    <source>
        <dbReference type="SAM" id="Phobius"/>
    </source>
</evidence>
<dbReference type="InterPro" id="IPR045338">
    <property type="entry name" value="DUF6535"/>
</dbReference>
<feature type="region of interest" description="Disordered" evidence="1">
    <location>
        <begin position="1"/>
        <end position="47"/>
    </location>
</feature>